<sequence>MARDTLHLKPILAAVDARVPPGDATREKLRWKSELSSHGQIMSEAYVKKVSRGMLRLQAALETVEELQSMACVICWMFEGSGAANHKWGTCNEFDDGLSFYGVAEGHQLPSRFAGQVSQLRLLPRVAGNLHRRQSNAGRVDGNTLSYPWLDGMVDGTVNDEGLWHYQATYRICDGEQLFEVSAETDQNYPLQTPESESGDDELRAEVERLERRNEENEILLDALSSPDNANAYDIVARGLMDGVTTRQSIVSQITGRSNAELGAEVTEGRAAFALGVPPRDSEVVAIDPAHLGGSLLQPQWLPNADERVSSGTRDNRSGIPRRRTHTNSNDAWLDASTTRTRKTLLPPGASTRCHAWIPRPGEGGSGWSAEGGEGNAQNDRMPTEG</sequence>
<organism evidence="1 2">
    <name type="scientific">Purpureocillium lilacinum</name>
    <name type="common">Paecilomyces lilacinus</name>
    <dbReference type="NCBI Taxonomy" id="33203"/>
    <lineage>
        <taxon>Eukaryota</taxon>
        <taxon>Fungi</taxon>
        <taxon>Dikarya</taxon>
        <taxon>Ascomycota</taxon>
        <taxon>Pezizomycotina</taxon>
        <taxon>Sordariomycetes</taxon>
        <taxon>Hypocreomycetidae</taxon>
        <taxon>Hypocreales</taxon>
        <taxon>Ophiocordycipitaceae</taxon>
        <taxon>Purpureocillium</taxon>
    </lineage>
</organism>
<comment type="caution">
    <text evidence="1">The sequence shown here is derived from an EMBL/GenBank/DDBJ whole genome shotgun (WGS) entry which is preliminary data.</text>
</comment>
<evidence type="ECO:0000313" key="2">
    <source>
        <dbReference type="Proteomes" id="UP001638806"/>
    </source>
</evidence>
<protein>
    <submittedName>
        <fullName evidence="1">Uncharacterized protein</fullName>
    </submittedName>
</protein>
<keyword evidence="2" id="KW-1185">Reference proteome</keyword>
<evidence type="ECO:0000313" key="1">
    <source>
        <dbReference type="EMBL" id="KAL3952797.1"/>
    </source>
</evidence>
<name>A0ACC4D9H1_PURLI</name>
<dbReference type="Proteomes" id="UP001638806">
    <property type="component" value="Unassembled WGS sequence"/>
</dbReference>
<gene>
    <name evidence="1" type="ORF">ACCO45_012740</name>
</gene>
<dbReference type="EMBL" id="JBGNUJ010000012">
    <property type="protein sequence ID" value="KAL3952797.1"/>
    <property type="molecule type" value="Genomic_DNA"/>
</dbReference>
<reference evidence="1" key="1">
    <citation type="submission" date="2024-12" db="EMBL/GenBank/DDBJ databases">
        <title>Comparative genomics and development of molecular markers within Purpureocillium lilacinum and among Purpureocillium species.</title>
        <authorList>
            <person name="Yeh Z.-Y."/>
            <person name="Ni N.-T."/>
            <person name="Lo P.-H."/>
            <person name="Mushyakhwo K."/>
            <person name="Lin C.-F."/>
            <person name="Nai Y.-S."/>
        </authorList>
    </citation>
    <scope>NUCLEOTIDE SEQUENCE</scope>
    <source>
        <strain evidence="1">NCHU-NPUST-175</strain>
    </source>
</reference>
<proteinExistence type="predicted"/>
<accession>A0ACC4D9H1</accession>